<dbReference type="PROSITE" id="PS50835">
    <property type="entry name" value="IG_LIKE"/>
    <property type="match status" value="1"/>
</dbReference>
<evidence type="ECO:0000313" key="3">
    <source>
        <dbReference type="Proteomes" id="UP000265140"/>
    </source>
</evidence>
<dbReference type="Gene3D" id="2.60.40.10">
    <property type="entry name" value="Immunoglobulins"/>
    <property type="match status" value="1"/>
</dbReference>
<dbReference type="InterPro" id="IPR003597">
    <property type="entry name" value="Ig_C1-set"/>
</dbReference>
<dbReference type="Ensembl" id="ENSELUT00000109743.1">
    <property type="protein sequence ID" value="ENSELUP00000096372.1"/>
    <property type="gene ID" value="ENSELUG00000044833.1"/>
</dbReference>
<evidence type="ECO:0000259" key="1">
    <source>
        <dbReference type="PROSITE" id="PS50835"/>
    </source>
</evidence>
<dbReference type="InterPro" id="IPR013783">
    <property type="entry name" value="Ig-like_fold"/>
</dbReference>
<protein>
    <recommendedName>
        <fullName evidence="1">Ig-like domain-containing protein</fullName>
    </recommendedName>
</protein>
<dbReference type="AlphaFoldDB" id="A0AAY5LBD8"/>
<reference evidence="2" key="3">
    <citation type="submission" date="2025-09" db="UniProtKB">
        <authorList>
            <consortium name="Ensembl"/>
        </authorList>
    </citation>
    <scope>IDENTIFICATION</scope>
</reference>
<dbReference type="GeneTree" id="ENSGT01120000274684"/>
<accession>A0AAY5LBD8</accession>
<evidence type="ECO:0000313" key="2">
    <source>
        <dbReference type="Ensembl" id="ENSELUP00000096372.1"/>
    </source>
</evidence>
<dbReference type="SUPFAM" id="SSF48726">
    <property type="entry name" value="Immunoglobulin"/>
    <property type="match status" value="1"/>
</dbReference>
<dbReference type="CDD" id="cd00098">
    <property type="entry name" value="IgC1"/>
    <property type="match status" value="1"/>
</dbReference>
<dbReference type="Pfam" id="PF07654">
    <property type="entry name" value="C1-set"/>
    <property type="match status" value="1"/>
</dbReference>
<feature type="domain" description="Ig-like" evidence="1">
    <location>
        <begin position="9"/>
        <end position="104"/>
    </location>
</feature>
<dbReference type="Proteomes" id="UP000265140">
    <property type="component" value="Chromosome 10"/>
</dbReference>
<name>A0AAY5LBD8_ESOLU</name>
<sequence>LSYKKKETPGNITESTTIKIFSSPESDGSSVPLLCLVSGLVPSQVRVFWLINGREESGRIESPCDSAKEFIRNQILVQAEEWDRGAECTCVVEFGGQNITKTVEKLAFKSWNGLHSLQT</sequence>
<reference evidence="2 3" key="1">
    <citation type="submission" date="2020-02" db="EMBL/GenBank/DDBJ databases">
        <title>Esox lucius (northern pike) genome, fEsoLuc1, primary haplotype.</title>
        <authorList>
            <person name="Myers G."/>
            <person name="Karagic N."/>
            <person name="Meyer A."/>
            <person name="Pippel M."/>
            <person name="Reichard M."/>
            <person name="Winkler S."/>
            <person name="Tracey A."/>
            <person name="Sims Y."/>
            <person name="Howe K."/>
            <person name="Rhie A."/>
            <person name="Formenti G."/>
            <person name="Durbin R."/>
            <person name="Fedrigo O."/>
            <person name="Jarvis E.D."/>
        </authorList>
    </citation>
    <scope>NUCLEOTIDE SEQUENCE [LARGE SCALE GENOMIC DNA]</scope>
</reference>
<proteinExistence type="predicted"/>
<keyword evidence="3" id="KW-1185">Reference proteome</keyword>
<dbReference type="InterPro" id="IPR007110">
    <property type="entry name" value="Ig-like_dom"/>
</dbReference>
<dbReference type="InterPro" id="IPR036179">
    <property type="entry name" value="Ig-like_dom_sf"/>
</dbReference>
<reference evidence="2" key="2">
    <citation type="submission" date="2025-08" db="UniProtKB">
        <authorList>
            <consortium name="Ensembl"/>
        </authorList>
    </citation>
    <scope>IDENTIFICATION</scope>
</reference>
<organism evidence="2 3">
    <name type="scientific">Esox lucius</name>
    <name type="common">Northern pike</name>
    <dbReference type="NCBI Taxonomy" id="8010"/>
    <lineage>
        <taxon>Eukaryota</taxon>
        <taxon>Metazoa</taxon>
        <taxon>Chordata</taxon>
        <taxon>Craniata</taxon>
        <taxon>Vertebrata</taxon>
        <taxon>Euteleostomi</taxon>
        <taxon>Actinopterygii</taxon>
        <taxon>Neopterygii</taxon>
        <taxon>Teleostei</taxon>
        <taxon>Protacanthopterygii</taxon>
        <taxon>Esociformes</taxon>
        <taxon>Esocidae</taxon>
        <taxon>Esox</taxon>
    </lineage>
</organism>